<keyword evidence="2" id="KW-1185">Reference proteome</keyword>
<sequence length="372" mass="40130">MYTSSPIRILVILALVLASCTGRSEIAPRTAPSGIGTDVEILVGSTRQRDESGAFGAASRGQIRFSSMEISIPPEHAEGKVEVGGKNPDPERHFLTRSIQPLSASEFRADIARRLAENPQYNGEVFIFIHGFNNTMADGVFRAAQIHSDLGINALPVHYAWPSSGSPLRYAYDRDSVLFARRGLETLIEEIAAAGGRNIVLLAHSLGSQVTMETLRQMSLRGRGKAWDRIGGVALMAPDLDIDLFHSQAADIGTLPQPFLILVSNRDGALRLSARLTGEKARLGNISSAADVSSLDVTVINVSEFGDARNTHLTAVSSPTLIALMSRTDRIEQAFRGDITTRPGLIPGTILTVQNATEIILDPARIHQEAGY</sequence>
<dbReference type="STRING" id="571298.SAMN04488026_100725"/>
<dbReference type="AlphaFoldDB" id="A0A1G8NC46"/>
<evidence type="ECO:0000313" key="2">
    <source>
        <dbReference type="Proteomes" id="UP000199382"/>
    </source>
</evidence>
<dbReference type="Proteomes" id="UP000199382">
    <property type="component" value="Unassembled WGS sequence"/>
</dbReference>
<name>A0A1G8NC46_9RHOB</name>
<reference evidence="1 2" key="1">
    <citation type="submission" date="2016-10" db="EMBL/GenBank/DDBJ databases">
        <authorList>
            <person name="de Groot N.N."/>
        </authorList>
    </citation>
    <scope>NUCLEOTIDE SEQUENCE [LARGE SCALE GENOMIC DNA]</scope>
    <source>
        <strain evidence="1 2">DSM 25294</strain>
    </source>
</reference>
<dbReference type="PANTHER" id="PTHR36513">
    <property type="entry name" value="ABC TRANSMEMBRANE TYPE-1 DOMAIN-CONTAINING PROTEIN"/>
    <property type="match status" value="1"/>
</dbReference>
<dbReference type="Pfam" id="PF05990">
    <property type="entry name" value="DUF900"/>
    <property type="match status" value="1"/>
</dbReference>
<dbReference type="PANTHER" id="PTHR36513:SF1">
    <property type="entry name" value="TRANSMEMBRANE PROTEIN"/>
    <property type="match status" value="1"/>
</dbReference>
<proteinExistence type="predicted"/>
<evidence type="ECO:0000313" key="1">
    <source>
        <dbReference type="EMBL" id="SDI77738.1"/>
    </source>
</evidence>
<dbReference type="SUPFAM" id="SSF53474">
    <property type="entry name" value="alpha/beta-Hydrolases"/>
    <property type="match status" value="1"/>
</dbReference>
<dbReference type="EMBL" id="FNEK01000007">
    <property type="protein sequence ID" value="SDI77738.1"/>
    <property type="molecule type" value="Genomic_DNA"/>
</dbReference>
<gene>
    <name evidence="1" type="ORF">SAMN04488026_100725</name>
</gene>
<dbReference type="OrthoDB" id="9797755at2"/>
<dbReference type="RefSeq" id="WP_093150828.1">
    <property type="nucleotide sequence ID" value="NZ_FNEK01000007.1"/>
</dbReference>
<organism evidence="1 2">
    <name type="scientific">Aliiruegeria lutimaris</name>
    <dbReference type="NCBI Taxonomy" id="571298"/>
    <lineage>
        <taxon>Bacteria</taxon>
        <taxon>Pseudomonadati</taxon>
        <taxon>Pseudomonadota</taxon>
        <taxon>Alphaproteobacteria</taxon>
        <taxon>Rhodobacterales</taxon>
        <taxon>Roseobacteraceae</taxon>
        <taxon>Aliiruegeria</taxon>
    </lineage>
</organism>
<accession>A0A1G8NC46</accession>
<dbReference type="InterPro" id="IPR010297">
    <property type="entry name" value="DUF900_hydrolase"/>
</dbReference>
<dbReference type="InterPro" id="IPR014586">
    <property type="entry name" value="UCP033909"/>
</dbReference>
<dbReference type="PIRSF" id="PIRSF033909">
    <property type="entry name" value="UCP033909"/>
    <property type="match status" value="1"/>
</dbReference>
<protein>
    <submittedName>
        <fullName evidence="1">Esterase/lipase superfamily enzyme</fullName>
    </submittedName>
</protein>
<dbReference type="InterPro" id="IPR029058">
    <property type="entry name" value="AB_hydrolase_fold"/>
</dbReference>
<dbReference type="Gene3D" id="3.40.50.1820">
    <property type="entry name" value="alpha/beta hydrolase"/>
    <property type="match status" value="1"/>
</dbReference>